<gene>
    <name evidence="8" type="ORF">KDL01_06525</name>
</gene>
<comment type="caution">
    <text evidence="8">The sequence shown here is derived from an EMBL/GenBank/DDBJ whole genome shotgun (WGS) entry which is preliminary data.</text>
</comment>
<dbReference type="EMBL" id="JAGSOG010000018">
    <property type="protein sequence ID" value="MBR7832909.1"/>
    <property type="molecule type" value="Genomic_DNA"/>
</dbReference>
<protein>
    <submittedName>
        <fullName evidence="8">GtrA family protein</fullName>
    </submittedName>
</protein>
<feature type="transmembrane region" description="Helical" evidence="6">
    <location>
        <begin position="80"/>
        <end position="97"/>
    </location>
</feature>
<keyword evidence="5 6" id="KW-0472">Membrane</keyword>
<evidence type="ECO:0000256" key="1">
    <source>
        <dbReference type="ARBA" id="ARBA00004141"/>
    </source>
</evidence>
<evidence type="ECO:0000256" key="5">
    <source>
        <dbReference type="ARBA" id="ARBA00023136"/>
    </source>
</evidence>
<evidence type="ECO:0000256" key="4">
    <source>
        <dbReference type="ARBA" id="ARBA00022989"/>
    </source>
</evidence>
<keyword evidence="9" id="KW-1185">Reference proteome</keyword>
<evidence type="ECO:0000259" key="7">
    <source>
        <dbReference type="Pfam" id="PF04138"/>
    </source>
</evidence>
<name>A0A941ES98_9ACTN</name>
<reference evidence="8" key="1">
    <citation type="submission" date="2021-04" db="EMBL/GenBank/DDBJ databases">
        <title>Genome based classification of Actinospica acidithermotolerans sp. nov., an actinobacterium isolated from an Indonesian hot spring.</title>
        <authorList>
            <person name="Kusuma A.B."/>
            <person name="Putra K.E."/>
            <person name="Nafisah S."/>
            <person name="Loh J."/>
            <person name="Nouioui I."/>
            <person name="Goodfellow M."/>
        </authorList>
    </citation>
    <scope>NUCLEOTIDE SEQUENCE</scope>
    <source>
        <strain evidence="8">CSCA 57</strain>
    </source>
</reference>
<dbReference type="GO" id="GO:0005886">
    <property type="term" value="C:plasma membrane"/>
    <property type="evidence" value="ECO:0007669"/>
    <property type="project" value="TreeGrafter"/>
</dbReference>
<sequence>MTEMIVAAVRRKGVFLRYTAGSLIATVCSEVALFVAYAVFDTGAQVASILAWVAGAVPNYVLNRLWAWKKQDGERGMRQAVIYWGVTVATAALAVLVTDATDGLIRSQVSDRIDRAVLLDAAYLATYAVAFVVKFVVFDKWVFGRARGEAPDTVQGLA</sequence>
<feature type="transmembrane region" description="Helical" evidence="6">
    <location>
        <begin position="46"/>
        <end position="68"/>
    </location>
</feature>
<evidence type="ECO:0000313" key="9">
    <source>
        <dbReference type="Proteomes" id="UP000675781"/>
    </source>
</evidence>
<feature type="transmembrane region" description="Helical" evidence="6">
    <location>
        <begin position="20"/>
        <end position="40"/>
    </location>
</feature>
<keyword evidence="3 6" id="KW-0812">Transmembrane</keyword>
<keyword evidence="4 6" id="KW-1133">Transmembrane helix</keyword>
<organism evidence="8 9">
    <name type="scientific">Actinospica durhamensis</name>
    <dbReference type="NCBI Taxonomy" id="1508375"/>
    <lineage>
        <taxon>Bacteria</taxon>
        <taxon>Bacillati</taxon>
        <taxon>Actinomycetota</taxon>
        <taxon>Actinomycetes</taxon>
        <taxon>Catenulisporales</taxon>
        <taxon>Actinospicaceae</taxon>
        <taxon>Actinospica</taxon>
    </lineage>
</organism>
<evidence type="ECO:0000256" key="3">
    <source>
        <dbReference type="ARBA" id="ARBA00022692"/>
    </source>
</evidence>
<comment type="similarity">
    <text evidence="2">Belongs to the GtrA family.</text>
</comment>
<comment type="subcellular location">
    <subcellularLocation>
        <location evidence="1">Membrane</location>
        <topology evidence="1">Multi-pass membrane protein</topology>
    </subcellularLocation>
</comment>
<dbReference type="AlphaFoldDB" id="A0A941ES98"/>
<proteinExistence type="inferred from homology"/>
<feature type="transmembrane region" description="Helical" evidence="6">
    <location>
        <begin position="117"/>
        <end position="137"/>
    </location>
</feature>
<dbReference type="InterPro" id="IPR051401">
    <property type="entry name" value="GtrA_CellWall_Glycosyl"/>
</dbReference>
<evidence type="ECO:0000313" key="8">
    <source>
        <dbReference type="EMBL" id="MBR7832909.1"/>
    </source>
</evidence>
<feature type="domain" description="GtrA/DPMS transmembrane" evidence="7">
    <location>
        <begin position="17"/>
        <end position="143"/>
    </location>
</feature>
<accession>A0A941ES98</accession>
<evidence type="ECO:0000256" key="6">
    <source>
        <dbReference type="SAM" id="Phobius"/>
    </source>
</evidence>
<dbReference type="Pfam" id="PF04138">
    <property type="entry name" value="GtrA_DPMS_TM"/>
    <property type="match status" value="1"/>
</dbReference>
<dbReference type="Proteomes" id="UP000675781">
    <property type="component" value="Unassembled WGS sequence"/>
</dbReference>
<evidence type="ECO:0000256" key="2">
    <source>
        <dbReference type="ARBA" id="ARBA00009399"/>
    </source>
</evidence>
<dbReference type="PANTHER" id="PTHR38459:SF1">
    <property type="entry name" value="PROPHAGE BACTOPRENOL-LINKED GLUCOSE TRANSLOCASE HOMOLOG"/>
    <property type="match status" value="1"/>
</dbReference>
<dbReference type="GO" id="GO:0000271">
    <property type="term" value="P:polysaccharide biosynthetic process"/>
    <property type="evidence" value="ECO:0007669"/>
    <property type="project" value="InterPro"/>
</dbReference>
<dbReference type="InterPro" id="IPR007267">
    <property type="entry name" value="GtrA_DPMS_TM"/>
</dbReference>
<dbReference type="PANTHER" id="PTHR38459">
    <property type="entry name" value="PROPHAGE BACTOPRENOL-LINKED GLUCOSE TRANSLOCASE HOMOLOG"/>
    <property type="match status" value="1"/>
</dbReference>